<dbReference type="PANTHER" id="PTHR46223:SF3">
    <property type="entry name" value="HISTONE-LYSINE N-METHYLTRANSFERASE SET-23"/>
    <property type="match status" value="1"/>
</dbReference>
<organism evidence="10 11">
    <name type="scientific">Drosophila suzukii</name>
    <name type="common">Spotted-wing drosophila fruit fly</name>
    <dbReference type="NCBI Taxonomy" id="28584"/>
    <lineage>
        <taxon>Eukaryota</taxon>
        <taxon>Metazoa</taxon>
        <taxon>Ecdysozoa</taxon>
        <taxon>Arthropoda</taxon>
        <taxon>Hexapoda</taxon>
        <taxon>Insecta</taxon>
        <taxon>Pterygota</taxon>
        <taxon>Neoptera</taxon>
        <taxon>Endopterygota</taxon>
        <taxon>Diptera</taxon>
        <taxon>Brachycera</taxon>
        <taxon>Muscomorpha</taxon>
        <taxon>Ephydroidea</taxon>
        <taxon>Drosophilidae</taxon>
        <taxon>Drosophila</taxon>
        <taxon>Sophophora</taxon>
    </lineage>
</organism>
<reference evidence="11" key="1">
    <citation type="submission" date="2025-08" db="UniProtKB">
        <authorList>
            <consortium name="RefSeq"/>
        </authorList>
    </citation>
    <scope>IDENTIFICATION</scope>
</reference>
<dbReference type="InterPro" id="IPR046341">
    <property type="entry name" value="SET_dom_sf"/>
</dbReference>
<dbReference type="GeneID" id="108018316"/>
<dbReference type="SMART" id="SM00317">
    <property type="entry name" value="SET"/>
    <property type="match status" value="1"/>
</dbReference>
<feature type="domain" description="SET" evidence="8">
    <location>
        <begin position="111"/>
        <end position="237"/>
    </location>
</feature>
<evidence type="ECO:0000256" key="5">
    <source>
        <dbReference type="ARBA" id="ARBA00022691"/>
    </source>
</evidence>
<keyword evidence="4" id="KW-0808">Transferase</keyword>
<dbReference type="InterPro" id="IPR001214">
    <property type="entry name" value="SET_dom"/>
</dbReference>
<keyword evidence="7" id="KW-0862">Zinc</keyword>
<evidence type="ECO:0000259" key="9">
    <source>
        <dbReference type="PROSITE" id="PS50867"/>
    </source>
</evidence>
<dbReference type="GO" id="GO:0005694">
    <property type="term" value="C:chromosome"/>
    <property type="evidence" value="ECO:0007669"/>
    <property type="project" value="UniProtKB-SubCell"/>
</dbReference>
<keyword evidence="6" id="KW-0479">Metal-binding</keyword>
<proteinExistence type="predicted"/>
<dbReference type="RefSeq" id="XP_016941346.1">
    <property type="nucleotide sequence ID" value="XM_017085857.3"/>
</dbReference>
<evidence type="ECO:0000256" key="6">
    <source>
        <dbReference type="ARBA" id="ARBA00022723"/>
    </source>
</evidence>
<dbReference type="Pfam" id="PF00856">
    <property type="entry name" value="SET"/>
    <property type="match status" value="1"/>
</dbReference>
<evidence type="ECO:0000256" key="7">
    <source>
        <dbReference type="ARBA" id="ARBA00022833"/>
    </source>
</evidence>
<keyword evidence="2" id="KW-0158">Chromosome</keyword>
<evidence type="ECO:0000256" key="4">
    <source>
        <dbReference type="ARBA" id="ARBA00022679"/>
    </source>
</evidence>
<dbReference type="GO" id="GO:0008170">
    <property type="term" value="F:N-methyltransferase activity"/>
    <property type="evidence" value="ECO:0007669"/>
    <property type="project" value="UniProtKB-ARBA"/>
</dbReference>
<keyword evidence="10" id="KW-1185">Reference proteome</keyword>
<evidence type="ECO:0000313" key="10">
    <source>
        <dbReference type="Proteomes" id="UP001652628"/>
    </source>
</evidence>
<feature type="domain" description="Pre-SET" evidence="9">
    <location>
        <begin position="48"/>
        <end position="108"/>
    </location>
</feature>
<dbReference type="SUPFAM" id="SSF82199">
    <property type="entry name" value="SET domain"/>
    <property type="match status" value="1"/>
</dbReference>
<dbReference type="InterPro" id="IPR050973">
    <property type="entry name" value="H3K9_Histone-Lys_N-MTase"/>
</dbReference>
<dbReference type="InterPro" id="IPR007728">
    <property type="entry name" value="Pre-SET_dom"/>
</dbReference>
<evidence type="ECO:0000256" key="2">
    <source>
        <dbReference type="ARBA" id="ARBA00022454"/>
    </source>
</evidence>
<dbReference type="Gene3D" id="2.170.270.10">
    <property type="entry name" value="SET domain"/>
    <property type="match status" value="1"/>
</dbReference>
<dbReference type="PROSITE" id="PS50867">
    <property type="entry name" value="PRE_SET"/>
    <property type="match status" value="1"/>
</dbReference>
<dbReference type="GO" id="GO:0008270">
    <property type="term" value="F:zinc ion binding"/>
    <property type="evidence" value="ECO:0007669"/>
    <property type="project" value="InterPro"/>
</dbReference>
<dbReference type="Proteomes" id="UP001652628">
    <property type="component" value="Chromosome 3"/>
</dbReference>
<dbReference type="PANTHER" id="PTHR46223">
    <property type="entry name" value="HISTONE-LYSINE N-METHYLTRANSFERASE SUV39H"/>
    <property type="match status" value="1"/>
</dbReference>
<gene>
    <name evidence="11" type="primary">LOC108018316</name>
</gene>
<comment type="subcellular location">
    <subcellularLocation>
        <location evidence="1">Chromosome</location>
    </subcellularLocation>
</comment>
<keyword evidence="5" id="KW-0949">S-adenosyl-L-methionine</keyword>
<name>A0AB39ZR67_DROSZ</name>
<evidence type="ECO:0000256" key="3">
    <source>
        <dbReference type="ARBA" id="ARBA00022603"/>
    </source>
</evidence>
<dbReference type="AlphaFoldDB" id="A0AB39ZR67"/>
<dbReference type="PROSITE" id="PS50280">
    <property type="entry name" value="SET"/>
    <property type="match status" value="1"/>
</dbReference>
<dbReference type="GO" id="GO:0008757">
    <property type="term" value="F:S-adenosylmethionine-dependent methyltransferase activity"/>
    <property type="evidence" value="ECO:0007669"/>
    <property type="project" value="UniProtKB-ARBA"/>
</dbReference>
<dbReference type="GO" id="GO:0032259">
    <property type="term" value="P:methylation"/>
    <property type="evidence" value="ECO:0007669"/>
    <property type="project" value="UniProtKB-KW"/>
</dbReference>
<evidence type="ECO:0000259" key="8">
    <source>
        <dbReference type="PROSITE" id="PS50280"/>
    </source>
</evidence>
<accession>A0AB39ZR67</accession>
<protein>
    <submittedName>
        <fullName evidence="11">Probable histone-lysine N-methyltransferase set-23</fullName>
    </submittedName>
</protein>
<dbReference type="GO" id="GO:0042054">
    <property type="term" value="F:histone methyltransferase activity"/>
    <property type="evidence" value="ECO:0007669"/>
    <property type="project" value="InterPro"/>
</dbReference>
<keyword evidence="3" id="KW-0489">Methyltransferase</keyword>
<evidence type="ECO:0000256" key="1">
    <source>
        <dbReference type="ARBA" id="ARBA00004286"/>
    </source>
</evidence>
<dbReference type="Pfam" id="PF05033">
    <property type="entry name" value="Pre-SET"/>
    <property type="match status" value="1"/>
</dbReference>
<sequence>MNRSEIALNDDYEHPDSLEYVLESVLMPSDDSLDFERLADEYNSVLLNQCQCNGACEKSEICPHGGQYEYPKDGIELVLKKFSNPVIECNDLCKCSRNSCSNRLVQYGPRKNLEIFDSPVYGSKGLRTTINIPEGGYICEYAGELLTASEAKRRLKINEELGLMNYVLVLNEYTSETKQQVTIVDPSRRGNIGRYLNHSCQPNCHIAAVRIDCPIPKIGIFAARDILAQEEMCFHYGGEGQYKTLAYGKTCLCAAPNCTGFMPNTAIE</sequence>
<dbReference type="GO" id="GO:0005634">
    <property type="term" value="C:nucleus"/>
    <property type="evidence" value="ECO:0007669"/>
    <property type="project" value="InterPro"/>
</dbReference>
<evidence type="ECO:0000313" key="11">
    <source>
        <dbReference type="RefSeq" id="XP_016941346.1"/>
    </source>
</evidence>